<gene>
    <name evidence="2" type="ORF">N780_04835</name>
</gene>
<dbReference type="Proteomes" id="UP000030153">
    <property type="component" value="Unassembled WGS sequence"/>
</dbReference>
<accession>A0A0A2UVE7</accession>
<dbReference type="eggNOG" id="COG2226">
    <property type="taxonomic scope" value="Bacteria"/>
</dbReference>
<dbReference type="GO" id="GO:0008168">
    <property type="term" value="F:methyltransferase activity"/>
    <property type="evidence" value="ECO:0007669"/>
    <property type="project" value="UniProtKB-KW"/>
</dbReference>
<keyword evidence="2" id="KW-0808">Transferase</keyword>
<dbReference type="Pfam" id="PF13649">
    <property type="entry name" value="Methyltransf_25"/>
    <property type="match status" value="1"/>
</dbReference>
<dbReference type="RefSeq" id="WP_036785694.1">
    <property type="nucleotide sequence ID" value="NZ_AVBG01000012.1"/>
</dbReference>
<reference evidence="2 3" key="1">
    <citation type="submission" date="2013-08" db="EMBL/GenBank/DDBJ databases">
        <title>Genome of Pontibacillus chungwhensis.</title>
        <authorList>
            <person name="Wang Q."/>
            <person name="Wang G."/>
        </authorList>
    </citation>
    <scope>NUCLEOTIDE SEQUENCE [LARGE SCALE GENOMIC DNA]</scope>
    <source>
        <strain evidence="2 3">BH030062</strain>
    </source>
</reference>
<dbReference type="AlphaFoldDB" id="A0A0A2UVE7"/>
<dbReference type="PANTHER" id="PTHR43591">
    <property type="entry name" value="METHYLTRANSFERASE"/>
    <property type="match status" value="1"/>
</dbReference>
<feature type="domain" description="Methyltransferase" evidence="1">
    <location>
        <begin position="40"/>
        <end position="135"/>
    </location>
</feature>
<keyword evidence="3" id="KW-1185">Reference proteome</keyword>
<evidence type="ECO:0000313" key="2">
    <source>
        <dbReference type="EMBL" id="KGP90471.1"/>
    </source>
</evidence>
<dbReference type="SUPFAM" id="SSF53335">
    <property type="entry name" value="S-adenosyl-L-methionine-dependent methyltransferases"/>
    <property type="match status" value="1"/>
</dbReference>
<dbReference type="PANTHER" id="PTHR43591:SF110">
    <property type="entry name" value="RHODANESE DOMAIN-CONTAINING PROTEIN"/>
    <property type="match status" value="1"/>
</dbReference>
<name>A0A0A2UVE7_9BACI</name>
<dbReference type="EMBL" id="AVBG01000012">
    <property type="protein sequence ID" value="KGP90471.1"/>
    <property type="molecule type" value="Genomic_DNA"/>
</dbReference>
<evidence type="ECO:0000259" key="1">
    <source>
        <dbReference type="Pfam" id="PF13649"/>
    </source>
</evidence>
<dbReference type="STRING" id="1385513.N780_04835"/>
<comment type="caution">
    <text evidence="2">The sequence shown here is derived from an EMBL/GenBank/DDBJ whole genome shotgun (WGS) entry which is preliminary data.</text>
</comment>
<dbReference type="Gene3D" id="3.40.50.150">
    <property type="entry name" value="Vaccinia Virus protein VP39"/>
    <property type="match status" value="1"/>
</dbReference>
<evidence type="ECO:0000313" key="3">
    <source>
        <dbReference type="Proteomes" id="UP000030153"/>
    </source>
</evidence>
<dbReference type="Gene3D" id="2.20.25.110">
    <property type="entry name" value="S-adenosyl-L-methionine-dependent methyltransferases"/>
    <property type="match status" value="1"/>
</dbReference>
<keyword evidence="2" id="KW-0489">Methyltransferase</keyword>
<dbReference type="CDD" id="cd02440">
    <property type="entry name" value="AdoMet_MTases"/>
    <property type="match status" value="1"/>
</dbReference>
<dbReference type="InterPro" id="IPR041698">
    <property type="entry name" value="Methyltransf_25"/>
</dbReference>
<protein>
    <submittedName>
        <fullName evidence="2">Methyltransferase</fullName>
    </submittedName>
</protein>
<organism evidence="2 3">
    <name type="scientific">Pontibacillus chungwhensis BH030062</name>
    <dbReference type="NCBI Taxonomy" id="1385513"/>
    <lineage>
        <taxon>Bacteria</taxon>
        <taxon>Bacillati</taxon>
        <taxon>Bacillota</taxon>
        <taxon>Bacilli</taxon>
        <taxon>Bacillales</taxon>
        <taxon>Bacillaceae</taxon>
        <taxon>Pontibacillus</taxon>
    </lineage>
</organism>
<proteinExistence type="predicted"/>
<sequence>MSYGRFAEIYDELMEDVPYQDWVTFTQSSIRSTEVGVESILDLGAGTGEISIRLAKEGYNVTGVDLSEDMLAVANRKSIEQNASVEWVKQDISSLNMPVQYDMAISYCDVINYITDEQEVQQTFQHAHDVIKPGGLFLFDVHSIGYIDGYLSGQTFSAVTDEISYIWFCDEKREDHSVAHDLTFFVKKDDLYERFDEYHSQRTFPVSTYVAWLQDIGFHVLGIHSDFSQESGYDEEENDRIFFICQKPTEEE</sequence>
<dbReference type="InterPro" id="IPR029063">
    <property type="entry name" value="SAM-dependent_MTases_sf"/>
</dbReference>
<dbReference type="GO" id="GO:0032259">
    <property type="term" value="P:methylation"/>
    <property type="evidence" value="ECO:0007669"/>
    <property type="project" value="UniProtKB-KW"/>
</dbReference>